<accession>A0ABV6R8M0</accession>
<dbReference type="EMBL" id="JBHLSV010000005">
    <property type="protein sequence ID" value="MFC0673334.1"/>
    <property type="molecule type" value="Genomic_DNA"/>
</dbReference>
<evidence type="ECO:0000313" key="4">
    <source>
        <dbReference type="EMBL" id="MFC0673334.1"/>
    </source>
</evidence>
<dbReference type="InterPro" id="IPR029050">
    <property type="entry name" value="Immunoprotect_excell_Ig-like"/>
</dbReference>
<feature type="compositionally biased region" description="Acidic residues" evidence="2">
    <location>
        <begin position="103"/>
        <end position="115"/>
    </location>
</feature>
<dbReference type="Proteomes" id="UP001589793">
    <property type="component" value="Unassembled WGS sequence"/>
</dbReference>
<evidence type="ECO:0000256" key="3">
    <source>
        <dbReference type="SAM" id="Phobius"/>
    </source>
</evidence>
<keyword evidence="3" id="KW-1133">Transmembrane helix</keyword>
<keyword evidence="3" id="KW-0472">Membrane</keyword>
<name>A0ABV6R8M0_9MICO</name>
<feature type="region of interest" description="Disordered" evidence="2">
    <location>
        <begin position="52"/>
        <end position="126"/>
    </location>
</feature>
<organism evidence="4 5">
    <name type="scientific">Brachybacterium hainanense</name>
    <dbReference type="NCBI Taxonomy" id="1541174"/>
    <lineage>
        <taxon>Bacteria</taxon>
        <taxon>Bacillati</taxon>
        <taxon>Actinomycetota</taxon>
        <taxon>Actinomycetes</taxon>
        <taxon>Micrococcales</taxon>
        <taxon>Dermabacteraceae</taxon>
        <taxon>Brachybacterium</taxon>
    </lineage>
</organism>
<gene>
    <name evidence="4" type="ORF">ACFFF6_05105</name>
</gene>
<dbReference type="RefSeq" id="WP_376978823.1">
    <property type="nucleotide sequence ID" value="NZ_JBHLSV010000005.1"/>
</dbReference>
<comment type="caution">
    <text evidence="4">The sequence shown here is derived from an EMBL/GenBank/DDBJ whole genome shotgun (WGS) entry which is preliminary data.</text>
</comment>
<reference evidence="4 5" key="1">
    <citation type="submission" date="2024-09" db="EMBL/GenBank/DDBJ databases">
        <authorList>
            <person name="Sun Q."/>
            <person name="Mori K."/>
        </authorList>
    </citation>
    <scope>NUCLEOTIDE SEQUENCE [LARGE SCALE GENOMIC DNA]</scope>
    <source>
        <strain evidence="4 5">CICC 10874</strain>
    </source>
</reference>
<keyword evidence="5" id="KW-1185">Reference proteome</keyword>
<feature type="transmembrane region" description="Helical" evidence="3">
    <location>
        <begin position="19"/>
        <end position="41"/>
    </location>
</feature>
<keyword evidence="3" id="KW-0812">Transmembrane</keyword>
<proteinExistence type="predicted"/>
<feature type="compositionally biased region" description="Low complexity" evidence="2">
    <location>
        <begin position="52"/>
        <end position="102"/>
    </location>
</feature>
<evidence type="ECO:0000313" key="5">
    <source>
        <dbReference type="Proteomes" id="UP001589793"/>
    </source>
</evidence>
<sequence>MSTSAQPEPGPANRAGACLVALCIVLVLAVAGLVVTGAMLWSSVRERAAQETAEVPSATAAPATTTSPPATRAPAAETTAETAAESATPAPQTPSSPTATPAADEETTAAPEEETTPLPEGTVDFEVTGSDSARSLDLGFGPYSSENGTLVVVWADMTNEADAPLEPGADQFFAYDSAGNRHSLAVLSYSTGEEGFAPGVTVELRLVFDVAEDVEITEVAFVHPTLTDGEEQRAAVP</sequence>
<evidence type="ECO:0000256" key="2">
    <source>
        <dbReference type="SAM" id="MobiDB-lite"/>
    </source>
</evidence>
<dbReference type="Gene3D" id="2.60.40.1240">
    <property type="match status" value="1"/>
</dbReference>
<evidence type="ECO:0000256" key="1">
    <source>
        <dbReference type="ARBA" id="ARBA00022729"/>
    </source>
</evidence>
<evidence type="ECO:0008006" key="6">
    <source>
        <dbReference type="Google" id="ProtNLM"/>
    </source>
</evidence>
<keyword evidence="1" id="KW-0732">Signal</keyword>
<protein>
    <recommendedName>
        <fullName evidence="6">DUF5067 domain-containing protein</fullName>
    </recommendedName>
</protein>